<keyword evidence="7" id="KW-0131">Cell cycle</keyword>
<feature type="binding site" evidence="8">
    <location>
        <position position="234"/>
    </location>
    <ligand>
        <name>Mg(2+)</name>
        <dbReference type="ChEBI" id="CHEBI:18420"/>
    </ligand>
</feature>
<comment type="pathway">
    <text evidence="7">Cell wall biogenesis; peptidoglycan biosynthesis.</text>
</comment>
<keyword evidence="3 7" id="KW-0808">Transferase</keyword>
<proteinExistence type="inferred from homology"/>
<dbReference type="PROSITE" id="PS01348">
    <property type="entry name" value="MRAY_2"/>
    <property type="match status" value="1"/>
</dbReference>
<evidence type="ECO:0000313" key="9">
    <source>
        <dbReference type="EMBL" id="VYU30921.1"/>
    </source>
</evidence>
<dbReference type="CDD" id="cd06852">
    <property type="entry name" value="GT_MraY"/>
    <property type="match status" value="1"/>
</dbReference>
<dbReference type="GO" id="GO:0008360">
    <property type="term" value="P:regulation of cell shape"/>
    <property type="evidence" value="ECO:0007669"/>
    <property type="project" value="UniProtKB-KW"/>
</dbReference>
<feature type="transmembrane region" description="Helical" evidence="7">
    <location>
        <begin position="78"/>
        <end position="96"/>
    </location>
</feature>
<dbReference type="Pfam" id="PF00953">
    <property type="entry name" value="Glycos_transf_4"/>
    <property type="match status" value="1"/>
</dbReference>
<dbReference type="PANTHER" id="PTHR22926">
    <property type="entry name" value="PHOSPHO-N-ACETYLMURAMOYL-PENTAPEPTIDE-TRANSFERASE"/>
    <property type="match status" value="1"/>
</dbReference>
<keyword evidence="7" id="KW-0573">Peptidoglycan synthesis</keyword>
<evidence type="ECO:0000256" key="2">
    <source>
        <dbReference type="ARBA" id="ARBA00005583"/>
    </source>
</evidence>
<keyword evidence="7" id="KW-0132">Cell division</keyword>
<keyword evidence="4 7" id="KW-0812">Transmembrane</keyword>
<feature type="binding site" evidence="8">
    <location>
        <position position="167"/>
    </location>
    <ligand>
        <name>Mg(2+)</name>
        <dbReference type="ChEBI" id="CHEBI:18420"/>
    </ligand>
</feature>
<keyword evidence="7" id="KW-1003">Cell membrane</keyword>
<evidence type="ECO:0000256" key="5">
    <source>
        <dbReference type="ARBA" id="ARBA00022989"/>
    </source>
</evidence>
<dbReference type="UniPathway" id="UPA00219"/>
<keyword evidence="7" id="KW-0961">Cell wall biogenesis/degradation</keyword>
<evidence type="ECO:0000256" key="6">
    <source>
        <dbReference type="ARBA" id="ARBA00023136"/>
    </source>
</evidence>
<keyword evidence="7" id="KW-0133">Cell shape</keyword>
<dbReference type="GO" id="GO:0046872">
    <property type="term" value="F:metal ion binding"/>
    <property type="evidence" value="ECO:0007669"/>
    <property type="project" value="UniProtKB-KW"/>
</dbReference>
<evidence type="ECO:0000256" key="1">
    <source>
        <dbReference type="ARBA" id="ARBA00004141"/>
    </source>
</evidence>
<dbReference type="InterPro" id="IPR018480">
    <property type="entry name" value="PNAcMuramoyl-5peptid_Trfase_CS"/>
</dbReference>
<feature type="transmembrane region" description="Helical" evidence="7">
    <location>
        <begin position="230"/>
        <end position="250"/>
    </location>
</feature>
<dbReference type="GO" id="GO:0071555">
    <property type="term" value="P:cell wall organization"/>
    <property type="evidence" value="ECO:0007669"/>
    <property type="project" value="UniProtKB-KW"/>
</dbReference>
<keyword evidence="5 7" id="KW-1133">Transmembrane helix</keyword>
<protein>
    <recommendedName>
        <fullName evidence="7">Phospho-N-acetylmuramoyl-pentapeptide-transferase</fullName>
        <ecNumber evidence="7">2.7.8.13</ecNumber>
    </recommendedName>
    <alternativeName>
        <fullName evidence="7">UDP-MurNAc-pentapeptide phosphotransferase</fullName>
    </alternativeName>
</protein>
<evidence type="ECO:0000256" key="7">
    <source>
        <dbReference type="HAMAP-Rule" id="MF_00038"/>
    </source>
</evidence>
<dbReference type="HAMAP" id="MF_00038">
    <property type="entry name" value="MraY"/>
    <property type="match status" value="1"/>
</dbReference>
<keyword evidence="7 8" id="KW-0460">Magnesium</keyword>
<feature type="transmembrane region" description="Helical" evidence="7">
    <location>
        <begin position="175"/>
        <end position="194"/>
    </location>
</feature>
<comment type="similarity">
    <text evidence="2 7">Belongs to the glycosyltransferase 4 family. MraY subfamily.</text>
</comment>
<dbReference type="EC" id="2.7.8.13" evidence="7"/>
<feature type="transmembrane region" description="Helical" evidence="7">
    <location>
        <begin position="256"/>
        <end position="278"/>
    </location>
</feature>
<dbReference type="RefSeq" id="WP_156697596.1">
    <property type="nucleotide sequence ID" value="NZ_CACRUG010000011.1"/>
</dbReference>
<feature type="transmembrane region" description="Helical" evidence="7">
    <location>
        <begin position="206"/>
        <end position="223"/>
    </location>
</feature>
<dbReference type="PROSITE" id="PS01347">
    <property type="entry name" value="MRAY_1"/>
    <property type="match status" value="1"/>
</dbReference>
<sequence>MINHILLAFVATFIITVVLGKIAIPMLRSLHAQQSIREEGPESHQAKAGTPTMGGAFMMVALIIGVALFAPWNVGTGMLLFLTLGHCLLGFFDDFVKAVKKRNLGLTAKQKLLGQFILAAVFCYYITEIMVVPTTLWIPVVDIQLQLGWGYYVLAFLIIVGATNAVNLTDGLDGLAGGTSAVAAIAFSVIGLMAASMTNSIGAESVAYFGAIIAAVCLGFLVYNVNPAKVFMGDTGSLALGGAFAAMAILTKTELLLVVIGGIFVMEALSVIIQVISFKTRGVRVFKMSPIHHHFELSGWAEQTVVNRFWFGGAVLAVIGVLLATITL</sequence>
<dbReference type="GO" id="GO:0009252">
    <property type="term" value="P:peptidoglycan biosynthetic process"/>
    <property type="evidence" value="ECO:0007669"/>
    <property type="project" value="UniProtKB-UniRule"/>
</dbReference>
<feature type="transmembrane region" description="Helical" evidence="7">
    <location>
        <begin position="48"/>
        <end position="72"/>
    </location>
</feature>
<organism evidence="9">
    <name type="scientific">Veillonella parvula</name>
    <name type="common">Staphylococcus parvulus</name>
    <dbReference type="NCBI Taxonomy" id="29466"/>
    <lineage>
        <taxon>Bacteria</taxon>
        <taxon>Bacillati</taxon>
        <taxon>Bacillota</taxon>
        <taxon>Negativicutes</taxon>
        <taxon>Veillonellales</taxon>
        <taxon>Veillonellaceae</taxon>
        <taxon>Veillonella</taxon>
    </lineage>
</organism>
<reference evidence="9" key="1">
    <citation type="submission" date="2019-11" db="EMBL/GenBank/DDBJ databases">
        <authorList>
            <person name="Feng L."/>
        </authorList>
    </citation>
    <scope>NUCLEOTIDE SEQUENCE</scope>
    <source>
        <strain evidence="9">VparvulaLFYP99</strain>
    </source>
</reference>
<evidence type="ECO:0000256" key="3">
    <source>
        <dbReference type="ARBA" id="ARBA00022679"/>
    </source>
</evidence>
<accession>A0A6N3DWL9</accession>
<feature type="transmembrane region" description="Helical" evidence="7">
    <location>
        <begin position="149"/>
        <end position="168"/>
    </location>
</feature>
<keyword evidence="7 8" id="KW-0479">Metal-binding</keyword>
<comment type="function">
    <text evidence="7">Catalyzes the initial step of the lipid cycle reactions in the biosynthesis of the cell wall peptidoglycan: transfers peptidoglycan precursor phospho-MurNAc-pentapeptide from UDP-MurNAc-pentapeptide onto the lipid carrier undecaprenyl phosphate, yielding undecaprenyl-pyrophosphoryl-MurNAc-pentapeptide, known as lipid I.</text>
</comment>
<dbReference type="GO" id="GO:0051301">
    <property type="term" value="P:cell division"/>
    <property type="evidence" value="ECO:0007669"/>
    <property type="project" value="UniProtKB-KW"/>
</dbReference>
<gene>
    <name evidence="7 9" type="primary">mraY</name>
    <name evidence="9" type="ORF">VPLFYP99_00579</name>
</gene>
<evidence type="ECO:0000256" key="8">
    <source>
        <dbReference type="PIRSR" id="PIRSR600715-1"/>
    </source>
</evidence>
<dbReference type="InterPro" id="IPR000715">
    <property type="entry name" value="Glycosyl_transferase_4"/>
</dbReference>
<comment type="cofactor">
    <cofactor evidence="7 8">
        <name>Mg(2+)</name>
        <dbReference type="ChEBI" id="CHEBI:18420"/>
    </cofactor>
</comment>
<dbReference type="GO" id="GO:0005886">
    <property type="term" value="C:plasma membrane"/>
    <property type="evidence" value="ECO:0007669"/>
    <property type="project" value="UniProtKB-SubCell"/>
</dbReference>
<evidence type="ECO:0000256" key="4">
    <source>
        <dbReference type="ARBA" id="ARBA00022692"/>
    </source>
</evidence>
<feature type="transmembrane region" description="Helical" evidence="7">
    <location>
        <begin position="309"/>
        <end position="327"/>
    </location>
</feature>
<dbReference type="NCBIfam" id="TIGR00445">
    <property type="entry name" value="mraY"/>
    <property type="match status" value="1"/>
</dbReference>
<dbReference type="PANTHER" id="PTHR22926:SF5">
    <property type="entry name" value="PHOSPHO-N-ACETYLMURAMOYL-PENTAPEPTIDE-TRANSFERASE HOMOLOG"/>
    <property type="match status" value="1"/>
</dbReference>
<dbReference type="EMBL" id="CACRUG010000011">
    <property type="protein sequence ID" value="VYU30921.1"/>
    <property type="molecule type" value="Genomic_DNA"/>
</dbReference>
<dbReference type="AlphaFoldDB" id="A0A6N3DWL9"/>
<feature type="transmembrane region" description="Helical" evidence="7">
    <location>
        <begin position="6"/>
        <end position="27"/>
    </location>
</feature>
<keyword evidence="6 7" id="KW-0472">Membrane</keyword>
<dbReference type="InterPro" id="IPR003524">
    <property type="entry name" value="PNAcMuramoyl-5peptid_Trfase"/>
</dbReference>
<comment type="catalytic activity">
    <reaction evidence="7">
        <text>UDP-N-acetyl-alpha-D-muramoyl-L-alanyl-gamma-D-glutamyl-meso-2,6-diaminopimeloyl-D-alanyl-D-alanine + di-trans,octa-cis-undecaprenyl phosphate = di-trans,octa-cis-undecaprenyl diphospho-N-acetyl-alpha-D-muramoyl-L-alanyl-D-glutamyl-meso-2,6-diaminopimeloyl-D-alanyl-D-alanine + UMP</text>
        <dbReference type="Rhea" id="RHEA:28386"/>
        <dbReference type="ChEBI" id="CHEBI:57865"/>
        <dbReference type="ChEBI" id="CHEBI:60392"/>
        <dbReference type="ChEBI" id="CHEBI:61386"/>
        <dbReference type="ChEBI" id="CHEBI:61387"/>
        <dbReference type="EC" id="2.7.8.13"/>
    </reaction>
</comment>
<name>A0A6N3DWL9_VEIPA</name>
<comment type="subcellular location">
    <subcellularLocation>
        <location evidence="7">Cell membrane</location>
        <topology evidence="7">Multi-pass membrane protein</topology>
    </subcellularLocation>
    <subcellularLocation>
        <location evidence="1">Membrane</location>
        <topology evidence="1">Multi-pass membrane protein</topology>
    </subcellularLocation>
</comment>
<dbReference type="GO" id="GO:0008963">
    <property type="term" value="F:phospho-N-acetylmuramoyl-pentapeptide-transferase activity"/>
    <property type="evidence" value="ECO:0007669"/>
    <property type="project" value="UniProtKB-UniRule"/>
</dbReference>
<feature type="transmembrane region" description="Helical" evidence="7">
    <location>
        <begin position="116"/>
        <end position="137"/>
    </location>
</feature>